<keyword evidence="3" id="KW-1185">Reference proteome</keyword>
<feature type="compositionally biased region" description="Polar residues" evidence="1">
    <location>
        <begin position="411"/>
        <end position="424"/>
    </location>
</feature>
<protein>
    <submittedName>
        <fullName evidence="2">Uncharacterized protein</fullName>
    </submittedName>
</protein>
<organism evidence="2 3">
    <name type="scientific">Brachionus calyciflorus</name>
    <dbReference type="NCBI Taxonomy" id="104777"/>
    <lineage>
        <taxon>Eukaryota</taxon>
        <taxon>Metazoa</taxon>
        <taxon>Spiralia</taxon>
        <taxon>Gnathifera</taxon>
        <taxon>Rotifera</taxon>
        <taxon>Eurotatoria</taxon>
        <taxon>Monogononta</taxon>
        <taxon>Pseudotrocha</taxon>
        <taxon>Ploima</taxon>
        <taxon>Brachionidae</taxon>
        <taxon>Brachionus</taxon>
    </lineage>
</organism>
<accession>A0A814NKC4</accession>
<proteinExistence type="predicted"/>
<sequence length="424" mass="47675">MSSSVTSLDEIVKYQQELLNHQRNQKIIQKETIKILNALNKSLALMSDRLDEFAVKTNVKLDDGTQCLNQTLTPQIINSNQQTLPNDIIYLTAEHLNNSINTICSNVNTTLSTLNSTQINNNPLFSSFKNSPQNLNDIKDIFILSDFNTNVLDSSLSSSTSSHIITPTLTVTTPNIQPTFLFNKTTKLNAIKINHPINSNNSIPINLNTKLTNSNSFVLNPTLNSINVFNQKSSKLLDTTNNSSGNKTSTSDESIGGELEESFDDTADEEKEMIQSKKKLKTSPPPKDPSQSAKTKECEESNNQQRLFNKFVRESVERRLGKEFLLLHEIQEINHDIMEEIKKEALDAYPPINIRPRRAWHLAKASLRCRRRSLRRQKEKQILASTMVASVSSTTSSNTQTCSSTSETPKLENQSFIDSNFIQP</sequence>
<feature type="compositionally biased region" description="Low complexity" evidence="1">
    <location>
        <begin position="393"/>
        <end position="408"/>
    </location>
</feature>
<dbReference type="EMBL" id="CAJNOC010007078">
    <property type="protein sequence ID" value="CAF1091672.1"/>
    <property type="molecule type" value="Genomic_DNA"/>
</dbReference>
<evidence type="ECO:0000313" key="2">
    <source>
        <dbReference type="EMBL" id="CAF1091672.1"/>
    </source>
</evidence>
<name>A0A814NKC4_9BILA</name>
<feature type="compositionally biased region" description="Acidic residues" evidence="1">
    <location>
        <begin position="258"/>
        <end position="271"/>
    </location>
</feature>
<feature type="region of interest" description="Disordered" evidence="1">
    <location>
        <begin position="236"/>
        <end position="302"/>
    </location>
</feature>
<dbReference type="OrthoDB" id="10459100at2759"/>
<evidence type="ECO:0000313" key="3">
    <source>
        <dbReference type="Proteomes" id="UP000663879"/>
    </source>
</evidence>
<evidence type="ECO:0000256" key="1">
    <source>
        <dbReference type="SAM" id="MobiDB-lite"/>
    </source>
</evidence>
<reference evidence="2" key="1">
    <citation type="submission" date="2021-02" db="EMBL/GenBank/DDBJ databases">
        <authorList>
            <person name="Nowell W R."/>
        </authorList>
    </citation>
    <scope>NUCLEOTIDE SEQUENCE</scope>
    <source>
        <strain evidence="2">Ploen Becks lab</strain>
    </source>
</reference>
<feature type="compositionally biased region" description="Low complexity" evidence="1">
    <location>
        <begin position="239"/>
        <end position="251"/>
    </location>
</feature>
<dbReference type="Proteomes" id="UP000663879">
    <property type="component" value="Unassembled WGS sequence"/>
</dbReference>
<comment type="caution">
    <text evidence="2">The sequence shown here is derived from an EMBL/GenBank/DDBJ whole genome shotgun (WGS) entry which is preliminary data.</text>
</comment>
<feature type="region of interest" description="Disordered" evidence="1">
    <location>
        <begin position="393"/>
        <end position="424"/>
    </location>
</feature>
<feature type="non-terminal residue" evidence="2">
    <location>
        <position position="424"/>
    </location>
</feature>
<dbReference type="AlphaFoldDB" id="A0A814NKC4"/>
<gene>
    <name evidence="2" type="ORF">OXX778_LOCUS20700</name>
</gene>